<name>A0A5J9TMW2_9POAL</name>
<evidence type="ECO:0000313" key="2">
    <source>
        <dbReference type="EMBL" id="TVU12746.1"/>
    </source>
</evidence>
<dbReference type="AlphaFoldDB" id="A0A5J9TMW2"/>
<dbReference type="InterPro" id="IPR022059">
    <property type="entry name" value="DUF3615"/>
</dbReference>
<dbReference type="OrthoDB" id="687911at2759"/>
<organism evidence="2 3">
    <name type="scientific">Eragrostis curvula</name>
    <name type="common">weeping love grass</name>
    <dbReference type="NCBI Taxonomy" id="38414"/>
    <lineage>
        <taxon>Eukaryota</taxon>
        <taxon>Viridiplantae</taxon>
        <taxon>Streptophyta</taxon>
        <taxon>Embryophyta</taxon>
        <taxon>Tracheophyta</taxon>
        <taxon>Spermatophyta</taxon>
        <taxon>Magnoliopsida</taxon>
        <taxon>Liliopsida</taxon>
        <taxon>Poales</taxon>
        <taxon>Poaceae</taxon>
        <taxon>PACMAD clade</taxon>
        <taxon>Chloridoideae</taxon>
        <taxon>Eragrostideae</taxon>
        <taxon>Eragrostidinae</taxon>
        <taxon>Eragrostis</taxon>
    </lineage>
</organism>
<comment type="caution">
    <text evidence="2">The sequence shown here is derived from an EMBL/GenBank/DDBJ whole genome shotgun (WGS) entry which is preliminary data.</text>
</comment>
<protein>
    <recommendedName>
        <fullName evidence="1">DUF3615 domain-containing protein</fullName>
    </recommendedName>
</protein>
<dbReference type="EMBL" id="RWGY01000039">
    <property type="protein sequence ID" value="TVU12746.1"/>
    <property type="molecule type" value="Genomic_DNA"/>
</dbReference>
<dbReference type="Proteomes" id="UP000324897">
    <property type="component" value="Chromosome 3"/>
</dbReference>
<dbReference type="PANTHER" id="PTHR33326">
    <property type="entry name" value="OS05G0543800 PROTEIN"/>
    <property type="match status" value="1"/>
</dbReference>
<feature type="domain" description="DUF3615" evidence="1">
    <location>
        <begin position="190"/>
        <end position="288"/>
    </location>
</feature>
<evidence type="ECO:0000259" key="1">
    <source>
        <dbReference type="Pfam" id="PF12274"/>
    </source>
</evidence>
<evidence type="ECO:0000313" key="3">
    <source>
        <dbReference type="Proteomes" id="UP000324897"/>
    </source>
</evidence>
<dbReference type="PANTHER" id="PTHR33326:SF16">
    <property type="match status" value="1"/>
</dbReference>
<gene>
    <name evidence="2" type="ORF">EJB05_46402</name>
</gene>
<proteinExistence type="predicted"/>
<dbReference type="Gramene" id="TVU12746">
    <property type="protein sequence ID" value="TVU12746"/>
    <property type="gene ID" value="EJB05_46402"/>
</dbReference>
<dbReference type="Pfam" id="PF12274">
    <property type="entry name" value="DUF3615"/>
    <property type="match status" value="1"/>
</dbReference>
<accession>A0A5J9TMW2</accession>
<reference evidence="2 3" key="1">
    <citation type="journal article" date="2019" name="Sci. Rep.">
        <title>A high-quality genome of Eragrostis curvula grass provides insights into Poaceae evolution and supports new strategies to enhance forage quality.</title>
        <authorList>
            <person name="Carballo J."/>
            <person name="Santos B.A.C.M."/>
            <person name="Zappacosta D."/>
            <person name="Garbus I."/>
            <person name="Selva J.P."/>
            <person name="Gallo C.A."/>
            <person name="Diaz A."/>
            <person name="Albertini E."/>
            <person name="Caccamo M."/>
            <person name="Echenique V."/>
        </authorList>
    </citation>
    <scope>NUCLEOTIDE SEQUENCE [LARGE SCALE GENOMIC DNA]</scope>
    <source>
        <strain evidence="3">cv. Victoria</strain>
        <tissue evidence="2">Leaf</tissue>
    </source>
</reference>
<keyword evidence="3" id="KW-1185">Reference proteome</keyword>
<sequence length="353" mass="39597">MVGIALRVDYPSSISSATKHTFDNSSSTFFSSCEKLVVDDAKSASALASQDSDISSLEELVDKATWNPTCTVPHSTTDCSPSSSLSLGSPIFVRKPSNWYQTYFISMDRSGCFHSFPHVGGPFQSLQEADDAINHHVCTAPQQRPMFGQHELSPVDWLVQQNLYYRDGTPRRGPNSPARKNTDNELHHLVKALLHQYNYRHNLSKDVAHELKDLRYFQWIFEQPTSYYHFNFTTKTEKAGAGYLFFAEVSRTKIARDWVVRCCCIIESFDNGLCYGCKKNGSSKMKHPNNPRAYAGGHVNGYLPLGGDAISDSEDEDEETIKENLRIMFEEYLTFGSTVGSAVVDHAMSSHIC</sequence>